<dbReference type="SUPFAM" id="SSF55718">
    <property type="entry name" value="SCP-like"/>
    <property type="match status" value="1"/>
</dbReference>
<feature type="domain" description="SCP2" evidence="1">
    <location>
        <begin position="21"/>
        <end position="112"/>
    </location>
</feature>
<dbReference type="Proteomes" id="UP000005540">
    <property type="component" value="Unassembled WGS sequence"/>
</dbReference>
<keyword evidence="3" id="KW-1185">Reference proteome</keyword>
<dbReference type="InterPro" id="IPR003033">
    <property type="entry name" value="SCP2_sterol-bd_dom"/>
</dbReference>
<name>C4FI60_9AQUI</name>
<dbReference type="InterPro" id="IPR036527">
    <property type="entry name" value="SCP2_sterol-bd_dom_sf"/>
</dbReference>
<reference evidence="2 3" key="1">
    <citation type="submission" date="2009-04" db="EMBL/GenBank/DDBJ databases">
        <authorList>
            <person name="Reysenbach A.-L."/>
            <person name="Heidelberg J.F."/>
            <person name="Nelson W.C."/>
        </authorList>
    </citation>
    <scope>NUCLEOTIDE SEQUENCE [LARGE SCALE GENOMIC DNA]</scope>
    <source>
        <strain evidence="2 3">SS-5</strain>
    </source>
</reference>
<protein>
    <submittedName>
        <fullName evidence="2">SCP-2 sterol transfer family protein</fullName>
    </submittedName>
</protein>
<proteinExistence type="predicted"/>
<evidence type="ECO:0000259" key="1">
    <source>
        <dbReference type="Pfam" id="PF02036"/>
    </source>
</evidence>
<dbReference type="RefSeq" id="WP_007545658.1">
    <property type="nucleotide sequence ID" value="NZ_ABZS01000014.1"/>
</dbReference>
<dbReference type="Pfam" id="PF02036">
    <property type="entry name" value="SCP2"/>
    <property type="match status" value="1"/>
</dbReference>
<comment type="caution">
    <text evidence="2">The sequence shown here is derived from an EMBL/GenBank/DDBJ whole genome shotgun (WGS) entry which is preliminary data.</text>
</comment>
<sequence>MAKFLSEEWIQLYKDEWNKNDKLVNDLKGFTASIKYFIEGKEDEAVELIVENGVAKSAGKADNKKYDFEMWATYDNWKILAKGEMGPKAAMLTKKLKFKGSMITAMKYMGPFEESLRMMGRVPTEW</sequence>
<dbReference type="Gene3D" id="3.30.1050.10">
    <property type="entry name" value="SCP2 sterol-binding domain"/>
    <property type="match status" value="1"/>
</dbReference>
<dbReference type="EMBL" id="ABZS01000014">
    <property type="protein sequence ID" value="EEP61247.1"/>
    <property type="molecule type" value="Genomic_DNA"/>
</dbReference>
<accession>C4FI60</accession>
<evidence type="ECO:0000313" key="2">
    <source>
        <dbReference type="EMBL" id="EEP61247.1"/>
    </source>
</evidence>
<dbReference type="OrthoDB" id="4460378at2"/>
<organism evidence="2 3">
    <name type="scientific">Sulfurihydrogenibium yellowstonense SS-5</name>
    <dbReference type="NCBI Taxonomy" id="432331"/>
    <lineage>
        <taxon>Bacteria</taxon>
        <taxon>Pseudomonadati</taxon>
        <taxon>Aquificota</taxon>
        <taxon>Aquificia</taxon>
        <taxon>Aquificales</taxon>
        <taxon>Hydrogenothermaceae</taxon>
        <taxon>Sulfurihydrogenibium</taxon>
    </lineage>
</organism>
<gene>
    <name evidence="2" type="ORF">SULYE_0244</name>
</gene>
<evidence type="ECO:0000313" key="3">
    <source>
        <dbReference type="Proteomes" id="UP000005540"/>
    </source>
</evidence>
<dbReference type="AlphaFoldDB" id="C4FI60"/>